<dbReference type="Proteomes" id="UP000266426">
    <property type="component" value="Unassembled WGS sequence"/>
</dbReference>
<dbReference type="EMBL" id="QZJZ01000057">
    <property type="protein sequence ID" value="RJP58982.1"/>
    <property type="molecule type" value="Genomic_DNA"/>
</dbReference>
<name>A0A3A4R1X3_9BACT</name>
<evidence type="ECO:0000313" key="2">
    <source>
        <dbReference type="Proteomes" id="UP000266426"/>
    </source>
</evidence>
<dbReference type="AlphaFoldDB" id="A0A3A4R1X3"/>
<protein>
    <submittedName>
        <fullName evidence="1">Uncharacterized protein</fullName>
    </submittedName>
</protein>
<gene>
    <name evidence="1" type="ORF">C4541_06995</name>
</gene>
<accession>A0A3A4R1X3</accession>
<sequence>MMVNGFNKRVLSVLVSCLIMVNLAGCVGIGPRTVVRDRFDYVSAISSSWKQQLLLNLVKTRYADAPVFLDIVSVISQYVIEGQVQAGALWADDPLGDSQSFGGAGKYTDRPTITYSPLLGEKFTKNLLTPIPVTGILFLLQSGYPADYVLRICVNSVNGVENQYGNPLTGRKGDQDFFRMAAAVRNLQRNGSLGIRGDHSSVAVMFKNLKNEEIANDYMTIRDILGINPQTAEVKVVYGSFPENDREIAILSRSMLQVLIDFSAYIDVPQSDVEEGRVCSSAQSVWEDAAPMLQVKNSLLKPGNAYVSVHYRNRWFWIDDRDYLSKRVFTFLLMLFSLTETGADHAAPIVTVPTN</sequence>
<comment type="caution">
    <text evidence="1">The sequence shown here is derived from an EMBL/GenBank/DDBJ whole genome shotgun (WGS) entry which is preliminary data.</text>
</comment>
<reference evidence="1 2" key="1">
    <citation type="journal article" date="2017" name="ISME J.">
        <title>Energy and carbon metabolisms in a deep terrestrial subsurface fluid microbial community.</title>
        <authorList>
            <person name="Momper L."/>
            <person name="Jungbluth S.P."/>
            <person name="Lee M.D."/>
            <person name="Amend J.P."/>
        </authorList>
    </citation>
    <scope>NUCLEOTIDE SEQUENCE [LARGE SCALE GENOMIC DNA]</scope>
    <source>
        <strain evidence="1">SURF_26</strain>
    </source>
</reference>
<evidence type="ECO:0000313" key="1">
    <source>
        <dbReference type="EMBL" id="RJP58982.1"/>
    </source>
</evidence>
<proteinExistence type="predicted"/>
<organism evidence="1 2">
    <name type="scientific">Candidatus Auribacter fodinae</name>
    <dbReference type="NCBI Taxonomy" id="2093366"/>
    <lineage>
        <taxon>Bacteria</taxon>
        <taxon>Pseudomonadati</taxon>
        <taxon>Candidatus Auribacterota</taxon>
        <taxon>Candidatus Auribacteria</taxon>
        <taxon>Candidatus Auribacterales</taxon>
        <taxon>Candidatus Auribacteraceae</taxon>
        <taxon>Candidatus Auribacter</taxon>
    </lineage>
</organism>